<gene>
    <name evidence="1" type="ORF">E4665_07110</name>
</gene>
<dbReference type="RefSeq" id="WP_135348105.1">
    <property type="nucleotide sequence ID" value="NZ_SRJD01000006.1"/>
</dbReference>
<proteinExistence type="predicted"/>
<dbReference type="Proteomes" id="UP000298347">
    <property type="component" value="Unassembled WGS sequence"/>
</dbReference>
<comment type="caution">
    <text evidence="1">The sequence shown here is derived from an EMBL/GenBank/DDBJ whole genome shotgun (WGS) entry which is preliminary data.</text>
</comment>
<evidence type="ECO:0000313" key="2">
    <source>
        <dbReference type="Proteomes" id="UP000298347"/>
    </source>
</evidence>
<organism evidence="1 2">
    <name type="scientific">Sporolactobacillus shoreae</name>
    <dbReference type="NCBI Taxonomy" id="1465501"/>
    <lineage>
        <taxon>Bacteria</taxon>
        <taxon>Bacillati</taxon>
        <taxon>Bacillota</taxon>
        <taxon>Bacilli</taxon>
        <taxon>Bacillales</taxon>
        <taxon>Sporolactobacillaceae</taxon>
        <taxon>Sporolactobacillus</taxon>
    </lineage>
</organism>
<name>A0A4Z0GPM7_9BACL</name>
<evidence type="ECO:0000313" key="1">
    <source>
        <dbReference type="EMBL" id="TGA98626.1"/>
    </source>
</evidence>
<keyword evidence="2" id="KW-1185">Reference proteome</keyword>
<dbReference type="EMBL" id="SRJD01000006">
    <property type="protein sequence ID" value="TGA98626.1"/>
    <property type="molecule type" value="Genomic_DNA"/>
</dbReference>
<dbReference type="AlphaFoldDB" id="A0A4Z0GPM7"/>
<accession>A0A4Z0GPM7</accession>
<sequence>MNPITETLIAIHQGEMHMTDRQFARKYQGKRREIRQGISEFELILEQKHREFEHLKKQGKGEDSND</sequence>
<reference evidence="1 2" key="1">
    <citation type="journal article" date="2015" name="Int. J. Syst. Evol. Microbiol.">
        <title>Sporolactobacillus shoreae sp. nov. and Sporolactobacillus spathodeae sp. nov., two spore-forming lactic acid bacteria isolated from tree barks in Thailand.</title>
        <authorList>
            <person name="Thamacharoensuk T."/>
            <person name="Kitahara M."/>
            <person name="Ohkuma M."/>
            <person name="Thongchul N."/>
            <person name="Tanasupawat S."/>
        </authorList>
    </citation>
    <scope>NUCLEOTIDE SEQUENCE [LARGE SCALE GENOMIC DNA]</scope>
    <source>
        <strain evidence="1 2">BK92</strain>
    </source>
</reference>
<protein>
    <submittedName>
        <fullName evidence="1">Uncharacterized protein</fullName>
    </submittedName>
</protein>